<comment type="caution">
    <text evidence="3">The sequence shown here is derived from an EMBL/GenBank/DDBJ whole genome shotgun (WGS) entry which is preliminary data.</text>
</comment>
<sequence>MEVDAKAMDNYPDDVPDTRALFSCKAEKTMQLWKHRPRRLNSRADLGGLLMGGVADPSKNTDFSKKLVHFLAALGGSSIGDTVRKICRRLALNNLNQWSKFSLKGENKKKSLQAEVLHKVIIIVRDVDVKSVCSDFLYDGSCSRMMCPRTHIGKSIFYMDSHCHLDLLTTWDKCGGFQFDKLVLPSNFAGCVTNFAFPRLHYLLHDLLKPEQLMRKKIFSTVGCHPKKFREFNMSVLHEIECLVLKESGVVAIGECGLDFSKHVQSFEVERQKQAFEAQMRLAAGKNVPIVIHCRDAEEITFEMIHQYLDTQHKIHLHCYTGSVSVMNRFISSFKNLKIGLTNIITKHDVSSDVIDIVRNVPLDRLLLETDSPHFVPGNNYGGRLSTMFSHPGQAINVAVKFHQMNNLKLKTVLNISTSNCKYMYDL</sequence>
<evidence type="ECO:0000313" key="4">
    <source>
        <dbReference type="Proteomes" id="UP000683360"/>
    </source>
</evidence>
<protein>
    <submittedName>
        <fullName evidence="3">TatD</fullName>
        <ecNumber evidence="3">3.1.21.-</ecNumber>
    </submittedName>
</protein>
<dbReference type="PROSITE" id="PS01137">
    <property type="entry name" value="TATD_1"/>
    <property type="match status" value="1"/>
</dbReference>
<dbReference type="EMBL" id="CAJPWZ010000816">
    <property type="protein sequence ID" value="CAG2201011.1"/>
    <property type="molecule type" value="Genomic_DNA"/>
</dbReference>
<dbReference type="OrthoDB" id="9980814at2759"/>
<dbReference type="PANTHER" id="PTHR46363">
    <property type="entry name" value="DEOXYRIBONUCLEASE TATDN2-RELATED"/>
    <property type="match status" value="1"/>
</dbReference>
<dbReference type="Proteomes" id="UP000683360">
    <property type="component" value="Unassembled WGS sequence"/>
</dbReference>
<name>A0A8S3R1N7_MYTED</name>
<dbReference type="PROSITE" id="PS01090">
    <property type="entry name" value="TATD_2"/>
    <property type="match status" value="1"/>
</dbReference>
<organism evidence="3 4">
    <name type="scientific">Mytilus edulis</name>
    <name type="common">Blue mussel</name>
    <dbReference type="NCBI Taxonomy" id="6550"/>
    <lineage>
        <taxon>Eukaryota</taxon>
        <taxon>Metazoa</taxon>
        <taxon>Spiralia</taxon>
        <taxon>Lophotrochozoa</taxon>
        <taxon>Mollusca</taxon>
        <taxon>Bivalvia</taxon>
        <taxon>Autobranchia</taxon>
        <taxon>Pteriomorphia</taxon>
        <taxon>Mytilida</taxon>
        <taxon>Mytiloidea</taxon>
        <taxon>Mytilidae</taxon>
        <taxon>Mytilinae</taxon>
        <taxon>Mytilus</taxon>
    </lineage>
</organism>
<dbReference type="CDD" id="cd01310">
    <property type="entry name" value="TatD_DNAse"/>
    <property type="match status" value="1"/>
</dbReference>
<evidence type="ECO:0000256" key="2">
    <source>
        <dbReference type="ARBA" id="ARBA00022801"/>
    </source>
</evidence>
<gene>
    <name evidence="3" type="ORF">MEDL_15645</name>
</gene>
<evidence type="ECO:0000313" key="3">
    <source>
        <dbReference type="EMBL" id="CAG2201011.1"/>
    </source>
</evidence>
<dbReference type="AlphaFoldDB" id="A0A8S3R1N7"/>
<reference evidence="3" key="1">
    <citation type="submission" date="2021-03" db="EMBL/GenBank/DDBJ databases">
        <authorList>
            <person name="Bekaert M."/>
        </authorList>
    </citation>
    <scope>NUCLEOTIDE SEQUENCE</scope>
</reference>
<dbReference type="InterPro" id="IPR032466">
    <property type="entry name" value="Metal_Hydrolase"/>
</dbReference>
<dbReference type="InterPro" id="IPR018228">
    <property type="entry name" value="DNase_TatD-rel_CS"/>
</dbReference>
<dbReference type="PANTHER" id="PTHR46363:SF1">
    <property type="entry name" value="DEOXYRIBONUCLEASE TATDN2-RELATED"/>
    <property type="match status" value="1"/>
</dbReference>
<dbReference type="Pfam" id="PF01026">
    <property type="entry name" value="TatD_DNase"/>
    <property type="match status" value="1"/>
</dbReference>
<proteinExistence type="inferred from homology"/>
<dbReference type="GO" id="GO:0016788">
    <property type="term" value="F:hydrolase activity, acting on ester bonds"/>
    <property type="evidence" value="ECO:0007669"/>
    <property type="project" value="InterPro"/>
</dbReference>
<evidence type="ECO:0000256" key="1">
    <source>
        <dbReference type="ARBA" id="ARBA00009275"/>
    </source>
</evidence>
<dbReference type="InterPro" id="IPR001130">
    <property type="entry name" value="TatD-like"/>
</dbReference>
<dbReference type="EC" id="3.1.21.-" evidence="3"/>
<comment type="similarity">
    <text evidence="1">Belongs to the metallo-dependent hydrolases superfamily. TatD-type hydrolase family.</text>
</comment>
<keyword evidence="2 3" id="KW-0378">Hydrolase</keyword>
<keyword evidence="4" id="KW-1185">Reference proteome</keyword>
<dbReference type="SUPFAM" id="SSF51556">
    <property type="entry name" value="Metallo-dependent hydrolases"/>
    <property type="match status" value="1"/>
</dbReference>
<accession>A0A8S3R1N7</accession>
<dbReference type="Gene3D" id="3.20.20.140">
    <property type="entry name" value="Metal-dependent hydrolases"/>
    <property type="match status" value="1"/>
</dbReference>